<dbReference type="Pfam" id="PF00024">
    <property type="entry name" value="PAN_1"/>
    <property type="match status" value="1"/>
</dbReference>
<dbReference type="AlphaFoldDB" id="A0A6P8ITJ9"/>
<evidence type="ECO:0000256" key="2">
    <source>
        <dbReference type="SAM" id="SignalP"/>
    </source>
</evidence>
<dbReference type="Gene3D" id="2.60.120.260">
    <property type="entry name" value="Galactose-binding domain-like"/>
    <property type="match status" value="1"/>
</dbReference>
<feature type="domain" description="F5/8 type C" evidence="3">
    <location>
        <begin position="133"/>
        <end position="282"/>
    </location>
</feature>
<evidence type="ECO:0000313" key="4">
    <source>
        <dbReference type="Proteomes" id="UP000515163"/>
    </source>
</evidence>
<dbReference type="InParanoid" id="A0A6P8ITJ9"/>
<dbReference type="FunFam" id="2.60.120.260:FF:000002">
    <property type="entry name" value="Coagulation factor VIII"/>
    <property type="match status" value="1"/>
</dbReference>
<organism evidence="4 5">
    <name type="scientific">Actinia tenebrosa</name>
    <name type="common">Australian red waratah sea anemone</name>
    <dbReference type="NCBI Taxonomy" id="6105"/>
    <lineage>
        <taxon>Eukaryota</taxon>
        <taxon>Metazoa</taxon>
        <taxon>Cnidaria</taxon>
        <taxon>Anthozoa</taxon>
        <taxon>Hexacorallia</taxon>
        <taxon>Actiniaria</taxon>
        <taxon>Actiniidae</taxon>
        <taxon>Actinia</taxon>
    </lineage>
</organism>
<dbReference type="SUPFAM" id="SSF49785">
    <property type="entry name" value="Galactose-binding domain-like"/>
    <property type="match status" value="1"/>
</dbReference>
<dbReference type="InterPro" id="IPR000421">
    <property type="entry name" value="FA58C"/>
</dbReference>
<dbReference type="KEGG" id="aten:116304895"/>
<dbReference type="RefSeq" id="XP_031570546.1">
    <property type="nucleotide sequence ID" value="XM_031714686.1"/>
</dbReference>
<sequence length="285" mass="32525">MINRVVWPATFLILVLPWRYSHASCGESEYTQPGHVLINHVIESLMGTSLMGCMQHCDENVFCSSINIYTDSRLCELNSANHISFPEDLVPVSHHASYMIYSLHPAFVCSNHRCPDPDTRCFLYGTSRHCHVCVNPLGMEDGRITDAQITASSFFRENHVPANGRLGNTVGAGAWAAKKNLVGEYLQIDLGKAMIIIKVATQARHRYPYFQWVTKYYLTYSMGPGYWLPYKYYNQVKEFQGNHNRDIVVTNSLPLPLKTRYIRIVVLEWNNHISMRAELYGCSPP</sequence>
<protein>
    <submittedName>
        <fullName evidence="5">Lactadherin-like</fullName>
    </submittedName>
</protein>
<dbReference type="PANTHER" id="PTHR24543">
    <property type="entry name" value="MULTICOPPER OXIDASE-RELATED"/>
    <property type="match status" value="1"/>
</dbReference>
<accession>A0A6P8ITJ9</accession>
<dbReference type="SMART" id="SM00231">
    <property type="entry name" value="FA58C"/>
    <property type="match status" value="1"/>
</dbReference>
<dbReference type="CDD" id="cd00057">
    <property type="entry name" value="FA58C"/>
    <property type="match status" value="1"/>
</dbReference>
<dbReference type="SUPFAM" id="SSF57414">
    <property type="entry name" value="Hairpin loop containing domain-like"/>
    <property type="match status" value="1"/>
</dbReference>
<dbReference type="InterPro" id="IPR008979">
    <property type="entry name" value="Galactose-bd-like_sf"/>
</dbReference>
<keyword evidence="4" id="KW-1185">Reference proteome</keyword>
<keyword evidence="2" id="KW-0732">Signal</keyword>
<dbReference type="InterPro" id="IPR003609">
    <property type="entry name" value="Pan_app"/>
</dbReference>
<name>A0A6P8ITJ9_ACTTE</name>
<feature type="chain" id="PRO_5027715466" evidence="2">
    <location>
        <begin position="24"/>
        <end position="285"/>
    </location>
</feature>
<evidence type="ECO:0000259" key="3">
    <source>
        <dbReference type="PROSITE" id="PS50022"/>
    </source>
</evidence>
<feature type="signal peptide" evidence="2">
    <location>
        <begin position="1"/>
        <end position="23"/>
    </location>
</feature>
<evidence type="ECO:0000313" key="5">
    <source>
        <dbReference type="RefSeq" id="XP_031570546.1"/>
    </source>
</evidence>
<evidence type="ECO:0000256" key="1">
    <source>
        <dbReference type="ARBA" id="ARBA00023157"/>
    </source>
</evidence>
<gene>
    <name evidence="5" type="primary">LOC116304895</name>
</gene>
<dbReference type="Gene3D" id="3.50.4.10">
    <property type="entry name" value="Hepatocyte Growth Factor"/>
    <property type="match status" value="1"/>
</dbReference>
<dbReference type="GeneID" id="116304895"/>
<dbReference type="OrthoDB" id="6071166at2759"/>
<reference evidence="5" key="1">
    <citation type="submission" date="2025-08" db="UniProtKB">
        <authorList>
            <consortium name="RefSeq"/>
        </authorList>
    </citation>
    <scope>IDENTIFICATION</scope>
    <source>
        <tissue evidence="5">Tentacle</tissue>
    </source>
</reference>
<dbReference type="PROSITE" id="PS50022">
    <property type="entry name" value="FA58C_3"/>
    <property type="match status" value="1"/>
</dbReference>
<dbReference type="Pfam" id="PF00754">
    <property type="entry name" value="F5_F8_type_C"/>
    <property type="match status" value="1"/>
</dbReference>
<keyword evidence="1" id="KW-1015">Disulfide bond</keyword>
<dbReference type="Proteomes" id="UP000515163">
    <property type="component" value="Unplaced"/>
</dbReference>
<proteinExistence type="predicted"/>